<evidence type="ECO:0000313" key="2">
    <source>
        <dbReference type="Proteomes" id="UP000075420"/>
    </source>
</evidence>
<organism evidence="1 2">
    <name type="scientific">Sorangium cellulosum</name>
    <name type="common">Polyangium cellulosum</name>
    <dbReference type="NCBI Taxonomy" id="56"/>
    <lineage>
        <taxon>Bacteria</taxon>
        <taxon>Pseudomonadati</taxon>
        <taxon>Myxococcota</taxon>
        <taxon>Polyangia</taxon>
        <taxon>Polyangiales</taxon>
        <taxon>Polyangiaceae</taxon>
        <taxon>Sorangium</taxon>
    </lineage>
</organism>
<sequence length="88" mass="9300">MRTADGRTMPISALVITLANEPSARERACRSLAEETALSLGPPSGCRLPAVAETESLLAGAELLERVLLIDGVDFVDLVSVDFSDQEA</sequence>
<accession>A0A150PLE7</accession>
<dbReference type="AlphaFoldDB" id="A0A150PLE7"/>
<protein>
    <submittedName>
        <fullName evidence="1">Uncharacterized protein</fullName>
    </submittedName>
</protein>
<comment type="caution">
    <text evidence="1">The sequence shown here is derived from an EMBL/GenBank/DDBJ whole genome shotgun (WGS) entry which is preliminary data.</text>
</comment>
<name>A0A150PLE7_SORCE</name>
<dbReference type="Proteomes" id="UP000075420">
    <property type="component" value="Unassembled WGS sequence"/>
</dbReference>
<evidence type="ECO:0000313" key="1">
    <source>
        <dbReference type="EMBL" id="KYF56416.1"/>
    </source>
</evidence>
<proteinExistence type="predicted"/>
<reference evidence="1 2" key="1">
    <citation type="submission" date="2014-02" db="EMBL/GenBank/DDBJ databases">
        <title>The small core and large imbalanced accessory genome model reveals a collaborative survival strategy of Sorangium cellulosum strains in nature.</title>
        <authorList>
            <person name="Han K."/>
            <person name="Peng R."/>
            <person name="Blom J."/>
            <person name="Li Y.-Z."/>
        </authorList>
    </citation>
    <scope>NUCLEOTIDE SEQUENCE [LARGE SCALE GENOMIC DNA]</scope>
    <source>
        <strain evidence="1 2">So0157-25</strain>
    </source>
</reference>
<dbReference type="EMBL" id="JELY01001250">
    <property type="protein sequence ID" value="KYF56416.1"/>
    <property type="molecule type" value="Genomic_DNA"/>
</dbReference>
<gene>
    <name evidence="1" type="ORF">BE08_34295</name>
</gene>